<dbReference type="GO" id="GO:0019646">
    <property type="term" value="P:aerobic electron transport chain"/>
    <property type="evidence" value="ECO:0007669"/>
    <property type="project" value="TreeGrafter"/>
</dbReference>
<keyword evidence="9" id="KW-1185">Reference proteome</keyword>
<keyword evidence="3" id="KW-1003">Cell membrane</keyword>
<keyword evidence="6 7" id="KW-0472">Membrane</keyword>
<gene>
    <name evidence="8" type="ORF">BKE30_05750</name>
</gene>
<dbReference type="OrthoDB" id="9776710at2"/>
<reference evidence="8 9" key="1">
    <citation type="submission" date="2016-10" db="EMBL/GenBank/DDBJ databases">
        <title>Draft Genome sequence of Alkanindiges sp. strain H1.</title>
        <authorList>
            <person name="Subhash Y."/>
            <person name="Lee S."/>
        </authorList>
    </citation>
    <scope>NUCLEOTIDE SEQUENCE [LARGE SCALE GENOMIC DNA]</scope>
    <source>
        <strain evidence="8 9">H1</strain>
    </source>
</reference>
<feature type="transmembrane region" description="Helical" evidence="7">
    <location>
        <begin position="157"/>
        <end position="180"/>
    </location>
</feature>
<evidence type="ECO:0000256" key="6">
    <source>
        <dbReference type="ARBA" id="ARBA00023136"/>
    </source>
</evidence>
<dbReference type="PANTHER" id="PTHR43141">
    <property type="entry name" value="CYTOCHROME BD2 SUBUNIT II"/>
    <property type="match status" value="1"/>
</dbReference>
<proteinExistence type="inferred from homology"/>
<dbReference type="GO" id="GO:0005886">
    <property type="term" value="C:plasma membrane"/>
    <property type="evidence" value="ECO:0007669"/>
    <property type="project" value="UniProtKB-SubCell"/>
</dbReference>
<evidence type="ECO:0000256" key="2">
    <source>
        <dbReference type="ARBA" id="ARBA00007543"/>
    </source>
</evidence>
<feature type="transmembrane region" description="Helical" evidence="7">
    <location>
        <begin position="228"/>
        <end position="246"/>
    </location>
</feature>
<evidence type="ECO:0000256" key="1">
    <source>
        <dbReference type="ARBA" id="ARBA00004651"/>
    </source>
</evidence>
<dbReference type="RefSeq" id="WP_076877657.1">
    <property type="nucleotide sequence ID" value="NZ_MLCN01000013.1"/>
</dbReference>
<comment type="subcellular location">
    <subcellularLocation>
        <location evidence="1">Cell membrane</location>
        <topology evidence="1">Multi-pass membrane protein</topology>
    </subcellularLocation>
</comment>
<feature type="transmembrane region" description="Helical" evidence="7">
    <location>
        <begin position="6"/>
        <end position="36"/>
    </location>
</feature>
<comment type="caution">
    <text evidence="8">The sequence shown here is derived from an EMBL/GenBank/DDBJ whole genome shotgun (WGS) entry which is preliminary data.</text>
</comment>
<feature type="transmembrane region" description="Helical" evidence="7">
    <location>
        <begin position="300"/>
        <end position="322"/>
    </location>
</feature>
<evidence type="ECO:0000256" key="4">
    <source>
        <dbReference type="ARBA" id="ARBA00022692"/>
    </source>
</evidence>
<evidence type="ECO:0000256" key="5">
    <source>
        <dbReference type="ARBA" id="ARBA00022989"/>
    </source>
</evidence>
<sequence length="334" mass="37243">MLDLSLIWAGIIAFGVLMYVVMDGFDLGIGILFPFFPNQPERDVMMNTVAPVWDGNETWMVLGGAGLFAAFPLVYSAVLSALYLPIILMVVALIFRGVAFEIRFKANRTKHLWDMAFIGGSIATALLQGIILGAYIQGITIVDQRFAGGAFDWLTPFSLFTGLGVLVAYAALGCGWLILKTSKELQNDMYRLMPKLALALLVIFGIVSLWTPFNNPTIAERWFSMPQFFYFLPVPILVLWSTYAIWRACQKQQQARPFIYALFMFFIAFSGFIISLWPMIIPPSITIWDAAAPRSSQAFALVGTAILVPVILAYTALSYWVFRGKIHVGSEGYH</sequence>
<dbReference type="Pfam" id="PF02322">
    <property type="entry name" value="Cyt_bd_oxida_II"/>
    <property type="match status" value="1"/>
</dbReference>
<evidence type="ECO:0000256" key="3">
    <source>
        <dbReference type="ARBA" id="ARBA00022475"/>
    </source>
</evidence>
<organism evidence="8 9">
    <name type="scientific">Alkanindiges hydrocarboniclasticus</name>
    <dbReference type="NCBI Taxonomy" id="1907941"/>
    <lineage>
        <taxon>Bacteria</taxon>
        <taxon>Pseudomonadati</taxon>
        <taxon>Pseudomonadota</taxon>
        <taxon>Gammaproteobacteria</taxon>
        <taxon>Moraxellales</taxon>
        <taxon>Moraxellaceae</taxon>
        <taxon>Alkanindiges</taxon>
    </lineage>
</organism>
<evidence type="ECO:0000256" key="7">
    <source>
        <dbReference type="SAM" id="Phobius"/>
    </source>
</evidence>
<keyword evidence="5 7" id="KW-1133">Transmembrane helix</keyword>
<dbReference type="NCBIfam" id="TIGR00203">
    <property type="entry name" value="cydB"/>
    <property type="match status" value="1"/>
</dbReference>
<feature type="transmembrane region" description="Helical" evidence="7">
    <location>
        <begin position="192"/>
        <end position="213"/>
    </location>
</feature>
<protein>
    <submittedName>
        <fullName evidence="8">Cytochrome d ubiquinol oxidase subunit II</fullName>
    </submittedName>
</protein>
<accession>A0A1S8CXS4</accession>
<dbReference type="InterPro" id="IPR003317">
    <property type="entry name" value="Cyt-d_oxidase_su2"/>
</dbReference>
<dbReference type="STRING" id="1907941.BKE30_05750"/>
<keyword evidence="4 7" id="KW-0812">Transmembrane</keyword>
<name>A0A1S8CXS4_9GAMM</name>
<feature type="transmembrane region" description="Helical" evidence="7">
    <location>
        <begin position="112"/>
        <end position="137"/>
    </location>
</feature>
<feature type="transmembrane region" description="Helical" evidence="7">
    <location>
        <begin position="258"/>
        <end position="280"/>
    </location>
</feature>
<dbReference type="GO" id="GO:0016682">
    <property type="term" value="F:oxidoreductase activity, acting on diphenols and related substances as donors, oxygen as acceptor"/>
    <property type="evidence" value="ECO:0007669"/>
    <property type="project" value="TreeGrafter"/>
</dbReference>
<dbReference type="GO" id="GO:0009055">
    <property type="term" value="F:electron transfer activity"/>
    <property type="evidence" value="ECO:0007669"/>
    <property type="project" value="TreeGrafter"/>
</dbReference>
<dbReference type="AlphaFoldDB" id="A0A1S8CXS4"/>
<comment type="similarity">
    <text evidence="2">Belongs to the cytochrome ubiquinol oxidase subunit 2 family.</text>
</comment>
<dbReference type="PANTHER" id="PTHR43141:SF4">
    <property type="entry name" value="CYTOCHROME BD2 SUBUNIT II"/>
    <property type="match status" value="1"/>
</dbReference>
<dbReference type="GO" id="GO:0070069">
    <property type="term" value="C:cytochrome complex"/>
    <property type="evidence" value="ECO:0007669"/>
    <property type="project" value="TreeGrafter"/>
</dbReference>
<dbReference type="EMBL" id="MLCN01000013">
    <property type="protein sequence ID" value="ONG41280.1"/>
    <property type="molecule type" value="Genomic_DNA"/>
</dbReference>
<evidence type="ECO:0000313" key="8">
    <source>
        <dbReference type="EMBL" id="ONG41280.1"/>
    </source>
</evidence>
<evidence type="ECO:0000313" key="9">
    <source>
        <dbReference type="Proteomes" id="UP000192132"/>
    </source>
</evidence>
<feature type="transmembrane region" description="Helical" evidence="7">
    <location>
        <begin position="81"/>
        <end position="100"/>
    </location>
</feature>
<dbReference type="Proteomes" id="UP000192132">
    <property type="component" value="Unassembled WGS sequence"/>
</dbReference>